<gene>
    <name evidence="1" type="ORF">Back2_13010</name>
</gene>
<name>A0A3G9J0M0_9ACTN</name>
<organism evidence="1 2">
    <name type="scientific">Nocardioides baekrokdamisoli</name>
    <dbReference type="NCBI Taxonomy" id="1804624"/>
    <lineage>
        <taxon>Bacteria</taxon>
        <taxon>Bacillati</taxon>
        <taxon>Actinomycetota</taxon>
        <taxon>Actinomycetes</taxon>
        <taxon>Propionibacteriales</taxon>
        <taxon>Nocardioidaceae</taxon>
        <taxon>Nocardioides</taxon>
    </lineage>
</organism>
<protein>
    <submittedName>
        <fullName evidence="1">Uncharacterized protein</fullName>
    </submittedName>
</protein>
<dbReference type="KEGG" id="nbe:Back2_13010"/>
<sequence>MSKSDASSMVQLPGTAMTTRARDAVTLCHPAGTTAEGLATGVAACLGNDVAAWLGGAAADEPQAQTVQLLRRTMAARAAARFMA</sequence>
<accession>A0A3G9J0M0</accession>
<proteinExistence type="predicted"/>
<dbReference type="EMBL" id="AP019307">
    <property type="protein sequence ID" value="BBH17014.1"/>
    <property type="molecule type" value="Genomic_DNA"/>
</dbReference>
<keyword evidence="2" id="KW-1185">Reference proteome</keyword>
<evidence type="ECO:0000313" key="2">
    <source>
        <dbReference type="Proteomes" id="UP000271573"/>
    </source>
</evidence>
<evidence type="ECO:0000313" key="1">
    <source>
        <dbReference type="EMBL" id="BBH17014.1"/>
    </source>
</evidence>
<dbReference type="AlphaFoldDB" id="A0A3G9J0M0"/>
<reference evidence="1 2" key="1">
    <citation type="submission" date="2018-11" db="EMBL/GenBank/DDBJ databases">
        <title>Complete genome sequence of Nocardioides baekrokdamisoli strain KCTC 39748.</title>
        <authorList>
            <person name="Kang S.W."/>
            <person name="Lee K.C."/>
            <person name="Kim K.K."/>
            <person name="Kim J.S."/>
            <person name="Kim D.S."/>
            <person name="Ko S.H."/>
            <person name="Yang S.H."/>
            <person name="Shin Y.K."/>
            <person name="Lee J.S."/>
        </authorList>
    </citation>
    <scope>NUCLEOTIDE SEQUENCE [LARGE SCALE GENOMIC DNA]</scope>
    <source>
        <strain evidence="1 2">KCTC 39748</strain>
    </source>
</reference>
<dbReference type="Proteomes" id="UP000271573">
    <property type="component" value="Chromosome"/>
</dbReference>